<feature type="region of interest" description="Disordered" evidence="1">
    <location>
        <begin position="25"/>
        <end position="69"/>
    </location>
</feature>
<dbReference type="AlphaFoldDB" id="A0A2P5CLB9"/>
<gene>
    <name evidence="2" type="ORF">PanWU01x14_144340</name>
</gene>
<proteinExistence type="predicted"/>
<organism evidence="2 3">
    <name type="scientific">Parasponia andersonii</name>
    <name type="common">Sponia andersonii</name>
    <dbReference type="NCBI Taxonomy" id="3476"/>
    <lineage>
        <taxon>Eukaryota</taxon>
        <taxon>Viridiplantae</taxon>
        <taxon>Streptophyta</taxon>
        <taxon>Embryophyta</taxon>
        <taxon>Tracheophyta</taxon>
        <taxon>Spermatophyta</taxon>
        <taxon>Magnoliopsida</taxon>
        <taxon>eudicotyledons</taxon>
        <taxon>Gunneridae</taxon>
        <taxon>Pentapetalae</taxon>
        <taxon>rosids</taxon>
        <taxon>fabids</taxon>
        <taxon>Rosales</taxon>
        <taxon>Cannabaceae</taxon>
        <taxon>Parasponia</taxon>
    </lineage>
</organism>
<feature type="compositionally biased region" description="Basic and acidic residues" evidence="1">
    <location>
        <begin position="56"/>
        <end position="69"/>
    </location>
</feature>
<evidence type="ECO:0000313" key="3">
    <source>
        <dbReference type="Proteomes" id="UP000237105"/>
    </source>
</evidence>
<evidence type="ECO:0000313" key="2">
    <source>
        <dbReference type="EMBL" id="PON61775.1"/>
    </source>
</evidence>
<dbReference type="Proteomes" id="UP000237105">
    <property type="component" value="Unassembled WGS sequence"/>
</dbReference>
<protein>
    <submittedName>
        <fullName evidence="2">Uncharacterized protein</fullName>
    </submittedName>
</protein>
<evidence type="ECO:0000256" key="1">
    <source>
        <dbReference type="SAM" id="MobiDB-lite"/>
    </source>
</evidence>
<sequence length="69" mass="7899">MDDCYKKEAWMRAYGEIINPIKQQEEWPKSTMSPMSPPIYRIQPGRHEVGTSSGTKDGEHAKEYEVAAL</sequence>
<dbReference type="EMBL" id="JXTB01000119">
    <property type="protein sequence ID" value="PON61775.1"/>
    <property type="molecule type" value="Genomic_DNA"/>
</dbReference>
<reference evidence="3" key="1">
    <citation type="submission" date="2016-06" db="EMBL/GenBank/DDBJ databases">
        <title>Parallel loss of symbiosis genes in relatives of nitrogen-fixing non-legume Parasponia.</title>
        <authorList>
            <person name="Van Velzen R."/>
            <person name="Holmer R."/>
            <person name="Bu F."/>
            <person name="Rutten L."/>
            <person name="Van Zeijl A."/>
            <person name="Liu W."/>
            <person name="Santuari L."/>
            <person name="Cao Q."/>
            <person name="Sharma T."/>
            <person name="Shen D."/>
            <person name="Roswanjaya Y."/>
            <person name="Wardhani T."/>
            <person name="Kalhor M.S."/>
            <person name="Jansen J."/>
            <person name="Van den Hoogen J."/>
            <person name="Gungor B."/>
            <person name="Hartog M."/>
            <person name="Hontelez J."/>
            <person name="Verver J."/>
            <person name="Yang W.-C."/>
            <person name="Schijlen E."/>
            <person name="Repin R."/>
            <person name="Schilthuizen M."/>
            <person name="Schranz E."/>
            <person name="Heidstra R."/>
            <person name="Miyata K."/>
            <person name="Fedorova E."/>
            <person name="Kohlen W."/>
            <person name="Bisseling T."/>
            <person name="Smit S."/>
            <person name="Geurts R."/>
        </authorList>
    </citation>
    <scope>NUCLEOTIDE SEQUENCE [LARGE SCALE GENOMIC DNA]</scope>
    <source>
        <strain evidence="3">cv. WU1-14</strain>
    </source>
</reference>
<keyword evidence="3" id="KW-1185">Reference proteome</keyword>
<name>A0A2P5CLB9_PARAD</name>
<dbReference type="OrthoDB" id="1166147at2759"/>
<accession>A0A2P5CLB9</accession>
<comment type="caution">
    <text evidence="2">The sequence shown here is derived from an EMBL/GenBank/DDBJ whole genome shotgun (WGS) entry which is preliminary data.</text>
</comment>